<dbReference type="EMBL" id="JXJN01011008">
    <property type="status" value="NOT_ANNOTATED_CDS"/>
    <property type="molecule type" value="Genomic_DNA"/>
</dbReference>
<feature type="region of interest" description="Disordered" evidence="10">
    <location>
        <begin position="1"/>
        <end position="24"/>
    </location>
</feature>
<dbReference type="AlphaFoldDB" id="A0A1B0BAH6"/>
<evidence type="ECO:0000256" key="4">
    <source>
        <dbReference type="ARBA" id="ARBA00022771"/>
    </source>
</evidence>
<evidence type="ECO:0000256" key="2">
    <source>
        <dbReference type="ARBA" id="ARBA00022723"/>
    </source>
</evidence>
<dbReference type="Gene3D" id="3.30.160.60">
    <property type="entry name" value="Classic Zinc Finger"/>
    <property type="match status" value="1"/>
</dbReference>
<feature type="compositionally biased region" description="Low complexity" evidence="10">
    <location>
        <begin position="1"/>
        <end position="14"/>
    </location>
</feature>
<feature type="domain" description="C2H2-type" evidence="11">
    <location>
        <begin position="63"/>
        <end position="92"/>
    </location>
</feature>
<evidence type="ECO:0000313" key="13">
    <source>
        <dbReference type="Proteomes" id="UP000092460"/>
    </source>
</evidence>
<keyword evidence="2" id="KW-0479">Metal-binding</keyword>
<evidence type="ECO:0000313" key="12">
    <source>
        <dbReference type="EnsemblMetazoa" id="GPPI023957-PA"/>
    </source>
</evidence>
<dbReference type="GO" id="GO:0000978">
    <property type="term" value="F:RNA polymerase II cis-regulatory region sequence-specific DNA binding"/>
    <property type="evidence" value="ECO:0007669"/>
    <property type="project" value="TreeGrafter"/>
</dbReference>
<dbReference type="GO" id="GO:0005634">
    <property type="term" value="C:nucleus"/>
    <property type="evidence" value="ECO:0007669"/>
    <property type="project" value="UniProtKB-SubCell"/>
</dbReference>
<dbReference type="InterPro" id="IPR036236">
    <property type="entry name" value="Znf_C2H2_sf"/>
</dbReference>
<feature type="compositionally biased region" description="Acidic residues" evidence="10">
    <location>
        <begin position="98"/>
        <end position="111"/>
    </location>
</feature>
<evidence type="ECO:0000256" key="6">
    <source>
        <dbReference type="ARBA" id="ARBA00023015"/>
    </source>
</evidence>
<sequence length="125" mass="13917">MYAQKQQQQQEQQQTAEVSNEPNILVTPDINANSIGRYVWSYCNMSCTKTFDAAKPRTNERPLHCDTCGIAFKTKSNMYKHCRSQSHAACQRGIEVPPDADDGLSDQDAEPELSNSGSELVSCQT</sequence>
<proteinExistence type="predicted"/>
<dbReference type="PANTHER" id="PTHR45944:SF2">
    <property type="entry name" value="SCHNURRI, ISOFORM F"/>
    <property type="match status" value="1"/>
</dbReference>
<dbReference type="STRING" id="67801.A0A1B0BAH6"/>
<dbReference type="VEuPathDB" id="VectorBase:GPPI023957"/>
<evidence type="ECO:0000256" key="8">
    <source>
        <dbReference type="ARBA" id="ARBA00023242"/>
    </source>
</evidence>
<evidence type="ECO:0000256" key="10">
    <source>
        <dbReference type="SAM" id="MobiDB-lite"/>
    </source>
</evidence>
<dbReference type="PROSITE" id="PS00028">
    <property type="entry name" value="ZINC_FINGER_C2H2_1"/>
    <property type="match status" value="1"/>
</dbReference>
<dbReference type="EnsemblMetazoa" id="GPPI023957-RA">
    <property type="protein sequence ID" value="GPPI023957-PA"/>
    <property type="gene ID" value="GPPI023957"/>
</dbReference>
<keyword evidence="5" id="KW-0862">Zinc</keyword>
<feature type="region of interest" description="Disordered" evidence="10">
    <location>
        <begin position="93"/>
        <end position="125"/>
    </location>
</feature>
<feature type="compositionally biased region" description="Polar residues" evidence="10">
    <location>
        <begin position="113"/>
        <end position="125"/>
    </location>
</feature>
<comment type="subcellular location">
    <subcellularLocation>
        <location evidence="1">Nucleus</location>
    </subcellularLocation>
</comment>
<accession>A0A1B0BAH6</accession>
<evidence type="ECO:0000259" key="11">
    <source>
        <dbReference type="PROSITE" id="PS50157"/>
    </source>
</evidence>
<dbReference type="GO" id="GO:0000981">
    <property type="term" value="F:DNA-binding transcription factor activity, RNA polymerase II-specific"/>
    <property type="evidence" value="ECO:0007669"/>
    <property type="project" value="TreeGrafter"/>
</dbReference>
<reference evidence="12" key="2">
    <citation type="submission" date="2020-05" db="UniProtKB">
        <authorList>
            <consortium name="EnsemblMetazoa"/>
        </authorList>
    </citation>
    <scope>IDENTIFICATION</scope>
    <source>
        <strain evidence="12">IAEA</strain>
    </source>
</reference>
<keyword evidence="3" id="KW-0677">Repeat</keyword>
<name>A0A1B0BAH6_9MUSC</name>
<reference evidence="13" key="1">
    <citation type="submission" date="2015-01" db="EMBL/GenBank/DDBJ databases">
        <authorList>
            <person name="Aksoy S."/>
            <person name="Warren W."/>
            <person name="Wilson R.K."/>
        </authorList>
    </citation>
    <scope>NUCLEOTIDE SEQUENCE [LARGE SCALE GENOMIC DNA]</scope>
    <source>
        <strain evidence="13">IAEA</strain>
    </source>
</reference>
<dbReference type="Proteomes" id="UP000092460">
    <property type="component" value="Unassembled WGS sequence"/>
</dbReference>
<evidence type="ECO:0000256" key="7">
    <source>
        <dbReference type="ARBA" id="ARBA00023163"/>
    </source>
</evidence>
<evidence type="ECO:0000256" key="9">
    <source>
        <dbReference type="PROSITE-ProRule" id="PRU00042"/>
    </source>
</evidence>
<keyword evidence="4 9" id="KW-0863">Zinc-finger</keyword>
<dbReference type="InterPro" id="IPR051969">
    <property type="entry name" value="Zinc-finger_DNA-bd_regulators"/>
</dbReference>
<evidence type="ECO:0000256" key="3">
    <source>
        <dbReference type="ARBA" id="ARBA00022737"/>
    </source>
</evidence>
<keyword evidence="8" id="KW-0539">Nucleus</keyword>
<organism evidence="12 13">
    <name type="scientific">Glossina palpalis gambiensis</name>
    <dbReference type="NCBI Taxonomy" id="67801"/>
    <lineage>
        <taxon>Eukaryota</taxon>
        <taxon>Metazoa</taxon>
        <taxon>Ecdysozoa</taxon>
        <taxon>Arthropoda</taxon>
        <taxon>Hexapoda</taxon>
        <taxon>Insecta</taxon>
        <taxon>Pterygota</taxon>
        <taxon>Neoptera</taxon>
        <taxon>Endopterygota</taxon>
        <taxon>Diptera</taxon>
        <taxon>Brachycera</taxon>
        <taxon>Muscomorpha</taxon>
        <taxon>Hippoboscoidea</taxon>
        <taxon>Glossinidae</taxon>
        <taxon>Glossina</taxon>
    </lineage>
</organism>
<keyword evidence="6" id="KW-0805">Transcription regulation</keyword>
<keyword evidence="7" id="KW-0804">Transcription</keyword>
<dbReference type="PANTHER" id="PTHR45944">
    <property type="entry name" value="SCHNURRI, ISOFORM F"/>
    <property type="match status" value="1"/>
</dbReference>
<dbReference type="InterPro" id="IPR013087">
    <property type="entry name" value="Znf_C2H2_type"/>
</dbReference>
<keyword evidence="13" id="KW-1185">Reference proteome</keyword>
<dbReference type="SUPFAM" id="SSF57667">
    <property type="entry name" value="beta-beta-alpha zinc fingers"/>
    <property type="match status" value="1"/>
</dbReference>
<evidence type="ECO:0000256" key="5">
    <source>
        <dbReference type="ARBA" id="ARBA00022833"/>
    </source>
</evidence>
<evidence type="ECO:0000256" key="1">
    <source>
        <dbReference type="ARBA" id="ARBA00004123"/>
    </source>
</evidence>
<dbReference type="GO" id="GO:0008270">
    <property type="term" value="F:zinc ion binding"/>
    <property type="evidence" value="ECO:0007669"/>
    <property type="project" value="UniProtKB-KW"/>
</dbReference>
<protein>
    <recommendedName>
        <fullName evidence="11">C2H2-type domain-containing protein</fullName>
    </recommendedName>
</protein>
<dbReference type="PROSITE" id="PS50157">
    <property type="entry name" value="ZINC_FINGER_C2H2_2"/>
    <property type="match status" value="1"/>
</dbReference>